<dbReference type="InterPro" id="IPR001478">
    <property type="entry name" value="PDZ"/>
</dbReference>
<accession>A0A4Y8PGB2</accession>
<dbReference type="InterPro" id="IPR029045">
    <property type="entry name" value="ClpP/crotonase-like_dom_sf"/>
</dbReference>
<dbReference type="Pfam" id="PF11818">
    <property type="entry name" value="DUF3340"/>
    <property type="match status" value="1"/>
</dbReference>
<keyword evidence="4 5" id="KW-0720">Serine protease</keyword>
<dbReference type="InterPro" id="IPR005151">
    <property type="entry name" value="Tail-specific_protease"/>
</dbReference>
<dbReference type="OrthoDB" id="9812068at2"/>
<dbReference type="EMBL" id="LXQC01000079">
    <property type="protein sequence ID" value="TFE71294.1"/>
    <property type="molecule type" value="Genomic_DNA"/>
</dbReference>
<evidence type="ECO:0000256" key="4">
    <source>
        <dbReference type="ARBA" id="ARBA00022825"/>
    </source>
</evidence>
<dbReference type="SMART" id="SM00245">
    <property type="entry name" value="TSPc"/>
    <property type="match status" value="1"/>
</dbReference>
<keyword evidence="9" id="KW-1185">Reference proteome</keyword>
<evidence type="ECO:0000256" key="6">
    <source>
        <dbReference type="SAM" id="Coils"/>
    </source>
</evidence>
<comment type="caution">
    <text evidence="8">The sequence shown here is derived from an EMBL/GenBank/DDBJ whole genome shotgun (WGS) entry which is preliminary data.</text>
</comment>
<evidence type="ECO:0000259" key="7">
    <source>
        <dbReference type="PROSITE" id="PS50106"/>
    </source>
</evidence>
<dbReference type="RefSeq" id="WP_134439283.1">
    <property type="nucleotide sequence ID" value="NZ_CP065957.1"/>
</dbReference>
<name>A0A4Y8PGB2_9BACT</name>
<dbReference type="Gene3D" id="3.90.226.10">
    <property type="entry name" value="2-enoyl-CoA Hydratase, Chain A, domain 1"/>
    <property type="match status" value="1"/>
</dbReference>
<evidence type="ECO:0000313" key="9">
    <source>
        <dbReference type="Proteomes" id="UP000297713"/>
    </source>
</evidence>
<dbReference type="InterPro" id="IPR020992">
    <property type="entry name" value="Tail_Prtase_C"/>
</dbReference>
<comment type="similarity">
    <text evidence="1 5">Belongs to the peptidase S41A family.</text>
</comment>
<evidence type="ECO:0000313" key="8">
    <source>
        <dbReference type="EMBL" id="TFE71294.1"/>
    </source>
</evidence>
<dbReference type="Proteomes" id="UP000297713">
    <property type="component" value="Unassembled WGS sequence"/>
</dbReference>
<dbReference type="GO" id="GO:0030288">
    <property type="term" value="C:outer membrane-bounded periplasmic space"/>
    <property type="evidence" value="ECO:0007669"/>
    <property type="project" value="TreeGrafter"/>
</dbReference>
<feature type="domain" description="PDZ" evidence="7">
    <location>
        <begin position="233"/>
        <end position="304"/>
    </location>
</feature>
<keyword evidence="6" id="KW-0175">Coiled coil</keyword>
<gene>
    <name evidence="8" type="ORF">A7Q10_04765</name>
</gene>
<dbReference type="GO" id="GO:0007165">
    <property type="term" value="P:signal transduction"/>
    <property type="evidence" value="ECO:0007669"/>
    <property type="project" value="TreeGrafter"/>
</dbReference>
<sequence length="725" mass="82625">MKLKVKFLFILSWFFLSAGFLSSSLLYADLTESQCAKVAKTVASLLQQAHFSQKPADEKLSLVFLKDYLDALDFSHMVFLQSDVDEFNEKYGKKLFDYIYQEDLSPAFDIYSRYINRLTEREVLIEGLLSIPHDFTKDEFYQTDRSKMPWPKTEEEAKDLWRKRIKFELLQGKLANEKPEQTKKTIAKRYARLLKEMREADSEEILDYFLNALTHAYDPHSDYQSPSEAKNFEINSIKLSLTGIGAVLKSEEGYPKIVSLVPGGPADLDKRLKPNDRIVAVQQENGEPVDVVDMKLNKVVEMIRGEKGTKVTLIVIPADSPDDSVRKSVTLVRDEVKLNEQRAKAFVYERTNKEGKTERYGVIQLPGFYERSSDDVALLIKRLEKERISGLVLDLRKNGGGMLEEAVNMTALFIKDGPVVQVKDFRGRIQPFLISTNRYCYGGPLVVLISRFSASASEIVAAALQDYGRAIIVGDQVSHGKGTVQTLISLSDFMPWDFHGDPGRLKVTVQKFYRITGLTTQQHGVSSDIVFPSLDDYLEIGESSLPNYLPADQISPMNFQKLNNDLSSILPVLQRRSAQRISSSPDFIHLNSEIEILKKKMSEKLVSLNEAQRKKEKEDFNLLKKNYEAARAEQKSPYDKIYEYDIETVKNHKEPKIITSTLEKSTPSTDFSPDESKILDEKFDDSMNSSSKNDFVMNETLNVLKDYIFALQEPKNILVLKNENS</sequence>
<dbReference type="CDD" id="cd06782">
    <property type="entry name" value="cpPDZ_CPP-like"/>
    <property type="match status" value="1"/>
</dbReference>
<dbReference type="PROSITE" id="PS50106">
    <property type="entry name" value="PDZ"/>
    <property type="match status" value="1"/>
</dbReference>
<keyword evidence="2 5" id="KW-0645">Protease</keyword>
<dbReference type="GO" id="GO:0008236">
    <property type="term" value="F:serine-type peptidase activity"/>
    <property type="evidence" value="ECO:0007669"/>
    <property type="project" value="UniProtKB-KW"/>
</dbReference>
<dbReference type="SUPFAM" id="SSF52096">
    <property type="entry name" value="ClpP/crotonase"/>
    <property type="match status" value="1"/>
</dbReference>
<dbReference type="GO" id="GO:0004175">
    <property type="term" value="F:endopeptidase activity"/>
    <property type="evidence" value="ECO:0007669"/>
    <property type="project" value="TreeGrafter"/>
</dbReference>
<dbReference type="Pfam" id="PF17804">
    <property type="entry name" value="TSP_NTD"/>
    <property type="match status" value="1"/>
</dbReference>
<evidence type="ECO:0000256" key="2">
    <source>
        <dbReference type="ARBA" id="ARBA00022670"/>
    </source>
</evidence>
<protein>
    <submittedName>
        <fullName evidence="8">Tail-specific protease</fullName>
    </submittedName>
</protein>
<evidence type="ECO:0000256" key="5">
    <source>
        <dbReference type="RuleBase" id="RU004404"/>
    </source>
</evidence>
<reference evidence="8 9" key="1">
    <citation type="submission" date="2016-05" db="EMBL/GenBank/DDBJ databases">
        <title>Diversity and Homogeneity among Thermoacidophilic Verrucomicrobia Methanotrophs Linked with Geographical Origin.</title>
        <authorList>
            <person name="Erikstad H.-A."/>
            <person name="Smestad N.B."/>
            <person name="Ceballos R.M."/>
            <person name="Birkeland N.-K."/>
        </authorList>
    </citation>
    <scope>NUCLEOTIDE SEQUENCE [LARGE SCALE GENOMIC DNA]</scope>
    <source>
        <strain evidence="8 9">Phi</strain>
    </source>
</reference>
<dbReference type="Pfam" id="PF03572">
    <property type="entry name" value="Peptidase_S41"/>
    <property type="match status" value="1"/>
</dbReference>
<dbReference type="AlphaFoldDB" id="A0A4Y8PGB2"/>
<dbReference type="Gene3D" id="2.30.42.10">
    <property type="match status" value="1"/>
</dbReference>
<dbReference type="InterPro" id="IPR040573">
    <property type="entry name" value="TSP_N"/>
</dbReference>
<dbReference type="GO" id="GO:0006508">
    <property type="term" value="P:proteolysis"/>
    <property type="evidence" value="ECO:0007669"/>
    <property type="project" value="UniProtKB-KW"/>
</dbReference>
<dbReference type="Pfam" id="PF00595">
    <property type="entry name" value="PDZ"/>
    <property type="match status" value="1"/>
</dbReference>
<dbReference type="SMART" id="SM00228">
    <property type="entry name" value="PDZ"/>
    <property type="match status" value="1"/>
</dbReference>
<dbReference type="CDD" id="cd07560">
    <property type="entry name" value="Peptidase_S41_CPP"/>
    <property type="match status" value="1"/>
</dbReference>
<keyword evidence="3 5" id="KW-0378">Hydrolase</keyword>
<proteinExistence type="inferred from homology"/>
<dbReference type="InterPro" id="IPR036034">
    <property type="entry name" value="PDZ_sf"/>
</dbReference>
<dbReference type="NCBIfam" id="TIGR00225">
    <property type="entry name" value="prc"/>
    <property type="match status" value="1"/>
</dbReference>
<dbReference type="PANTHER" id="PTHR32060">
    <property type="entry name" value="TAIL-SPECIFIC PROTEASE"/>
    <property type="match status" value="1"/>
</dbReference>
<dbReference type="InterPro" id="IPR004447">
    <property type="entry name" value="Peptidase_S41A"/>
</dbReference>
<dbReference type="Gene3D" id="3.30.750.44">
    <property type="match status" value="1"/>
</dbReference>
<dbReference type="SUPFAM" id="SSF50156">
    <property type="entry name" value="PDZ domain-like"/>
    <property type="match status" value="1"/>
</dbReference>
<evidence type="ECO:0000256" key="1">
    <source>
        <dbReference type="ARBA" id="ARBA00009179"/>
    </source>
</evidence>
<dbReference type="PANTHER" id="PTHR32060:SF22">
    <property type="entry name" value="CARBOXYL-TERMINAL-PROCESSING PEPTIDASE 3, CHLOROPLASTIC"/>
    <property type="match status" value="1"/>
</dbReference>
<evidence type="ECO:0000256" key="3">
    <source>
        <dbReference type="ARBA" id="ARBA00022801"/>
    </source>
</evidence>
<organism evidence="8 9">
    <name type="scientific">Methylacidiphilum caldifontis</name>
    <dbReference type="NCBI Taxonomy" id="2795386"/>
    <lineage>
        <taxon>Bacteria</taxon>
        <taxon>Pseudomonadati</taxon>
        <taxon>Verrucomicrobiota</taxon>
        <taxon>Methylacidiphilae</taxon>
        <taxon>Methylacidiphilales</taxon>
        <taxon>Methylacidiphilaceae</taxon>
        <taxon>Methylacidiphilum (ex Ratnadevi et al. 2023)</taxon>
    </lineage>
</organism>
<feature type="coiled-coil region" evidence="6">
    <location>
        <begin position="594"/>
        <end position="633"/>
    </location>
</feature>